<feature type="region of interest" description="Disordered" evidence="1">
    <location>
        <begin position="248"/>
        <end position="279"/>
    </location>
</feature>
<gene>
    <name evidence="3" type="ORF">SCF082_LOCUS38045</name>
</gene>
<name>A0ABP0PUM2_9DINO</name>
<comment type="caution">
    <text evidence="3">The sequence shown here is derived from an EMBL/GenBank/DDBJ whole genome shotgun (WGS) entry which is preliminary data.</text>
</comment>
<keyword evidence="2" id="KW-1133">Transmembrane helix</keyword>
<organism evidence="3 4">
    <name type="scientific">Durusdinium trenchii</name>
    <dbReference type="NCBI Taxonomy" id="1381693"/>
    <lineage>
        <taxon>Eukaryota</taxon>
        <taxon>Sar</taxon>
        <taxon>Alveolata</taxon>
        <taxon>Dinophyceae</taxon>
        <taxon>Suessiales</taxon>
        <taxon>Symbiodiniaceae</taxon>
        <taxon>Durusdinium</taxon>
    </lineage>
</organism>
<sequence length="279" mass="31335">MCWSLEVSLGTSICSLLVSIFLLQGWQPVRFRFYGGCLLGLCSMQWAEAFLWYHGDLVESCQVGGANRFGTQILVPLALILQPLGPFFSARLFLPQRALPMCYAAPPLLWFGGLCFKYLVFGDRYPNAWLFCEVLCTHISPMGYLVWYARNSAPYKILALRKFFEVTHTTFEAWQMILWCAYISAPVLKAMRPLLKALFACAWGLACCLLSMTITDSPPSNWCIYIVSYNIIALIEYALVQAGLVSGEESDESEDESETETDEEEGLKTSANKISGWGI</sequence>
<evidence type="ECO:0000313" key="4">
    <source>
        <dbReference type="Proteomes" id="UP001642464"/>
    </source>
</evidence>
<evidence type="ECO:0000313" key="3">
    <source>
        <dbReference type="EMBL" id="CAK9079740.1"/>
    </source>
</evidence>
<dbReference type="Proteomes" id="UP001642464">
    <property type="component" value="Unassembled WGS sequence"/>
</dbReference>
<feature type="transmembrane region" description="Helical" evidence="2">
    <location>
        <begin position="6"/>
        <end position="26"/>
    </location>
</feature>
<reference evidence="3 4" key="1">
    <citation type="submission" date="2024-02" db="EMBL/GenBank/DDBJ databases">
        <authorList>
            <person name="Chen Y."/>
            <person name="Shah S."/>
            <person name="Dougan E. K."/>
            <person name="Thang M."/>
            <person name="Chan C."/>
        </authorList>
    </citation>
    <scope>NUCLEOTIDE SEQUENCE [LARGE SCALE GENOMIC DNA]</scope>
</reference>
<accession>A0ABP0PUM2</accession>
<protein>
    <recommendedName>
        <fullName evidence="5">Glycerophosphocholine acyltransferase 1</fullName>
    </recommendedName>
</protein>
<feature type="compositionally biased region" description="Acidic residues" evidence="1">
    <location>
        <begin position="248"/>
        <end position="265"/>
    </location>
</feature>
<dbReference type="EMBL" id="CAXAMM010038640">
    <property type="protein sequence ID" value="CAK9079740.1"/>
    <property type="molecule type" value="Genomic_DNA"/>
</dbReference>
<evidence type="ECO:0008006" key="5">
    <source>
        <dbReference type="Google" id="ProtNLM"/>
    </source>
</evidence>
<keyword evidence="2" id="KW-0472">Membrane</keyword>
<keyword evidence="2" id="KW-0812">Transmembrane</keyword>
<proteinExistence type="predicted"/>
<evidence type="ECO:0000256" key="1">
    <source>
        <dbReference type="SAM" id="MobiDB-lite"/>
    </source>
</evidence>
<keyword evidence="4" id="KW-1185">Reference proteome</keyword>
<evidence type="ECO:0000256" key="2">
    <source>
        <dbReference type="SAM" id="Phobius"/>
    </source>
</evidence>